<dbReference type="InterPro" id="IPR005513">
    <property type="entry name" value="LEA_1"/>
</dbReference>
<organism evidence="3 4">
    <name type="scientific">Sesamum angolense</name>
    <dbReference type="NCBI Taxonomy" id="2727404"/>
    <lineage>
        <taxon>Eukaryota</taxon>
        <taxon>Viridiplantae</taxon>
        <taxon>Streptophyta</taxon>
        <taxon>Embryophyta</taxon>
        <taxon>Tracheophyta</taxon>
        <taxon>Spermatophyta</taxon>
        <taxon>Magnoliopsida</taxon>
        <taxon>eudicotyledons</taxon>
        <taxon>Gunneridae</taxon>
        <taxon>Pentapetalae</taxon>
        <taxon>asterids</taxon>
        <taxon>lamiids</taxon>
        <taxon>Lamiales</taxon>
        <taxon>Pedaliaceae</taxon>
        <taxon>Sesamum</taxon>
    </lineage>
</organism>
<evidence type="ECO:0000313" key="3">
    <source>
        <dbReference type="EMBL" id="KAK4392413.1"/>
    </source>
</evidence>
<feature type="region of interest" description="Disordered" evidence="2">
    <location>
        <begin position="1"/>
        <end position="125"/>
    </location>
</feature>
<comment type="caution">
    <text evidence="3">The sequence shown here is derived from an EMBL/GenBank/DDBJ whole genome shotgun (WGS) entry which is preliminary data.</text>
</comment>
<reference evidence="3" key="1">
    <citation type="submission" date="2020-06" db="EMBL/GenBank/DDBJ databases">
        <authorList>
            <person name="Li T."/>
            <person name="Hu X."/>
            <person name="Zhang T."/>
            <person name="Song X."/>
            <person name="Zhang H."/>
            <person name="Dai N."/>
            <person name="Sheng W."/>
            <person name="Hou X."/>
            <person name="Wei L."/>
        </authorList>
    </citation>
    <scope>NUCLEOTIDE SEQUENCE</scope>
    <source>
        <strain evidence="3">K16</strain>
        <tissue evidence="3">Leaf</tissue>
    </source>
</reference>
<feature type="compositionally biased region" description="Low complexity" evidence="2">
    <location>
        <begin position="112"/>
        <end position="125"/>
    </location>
</feature>
<keyword evidence="4" id="KW-1185">Reference proteome</keyword>
<evidence type="ECO:0000313" key="4">
    <source>
        <dbReference type="Proteomes" id="UP001289374"/>
    </source>
</evidence>
<accession>A0AAE1WFN0</accession>
<proteinExistence type="inferred from homology"/>
<dbReference type="PANTHER" id="PTHR33493:SF2">
    <property type="entry name" value="LATE EMBRYOGENESIS ABUNDANT PROTEIN 46"/>
    <property type="match status" value="1"/>
</dbReference>
<dbReference type="PANTHER" id="PTHR33493">
    <property type="entry name" value="LATE EMBRYOGENESIS ABUNDANT PROTEIN 6-RELATED"/>
    <property type="match status" value="1"/>
</dbReference>
<protein>
    <submittedName>
        <fullName evidence="3">Seed maturation protein</fullName>
    </submittedName>
</protein>
<gene>
    <name evidence="3" type="ORF">Sango_2019100</name>
</gene>
<dbReference type="EMBL" id="JACGWL010000011">
    <property type="protein sequence ID" value="KAK4392413.1"/>
    <property type="molecule type" value="Genomic_DNA"/>
</dbReference>
<dbReference type="GO" id="GO:0009793">
    <property type="term" value="P:embryo development ending in seed dormancy"/>
    <property type="evidence" value="ECO:0007669"/>
    <property type="project" value="InterPro"/>
</dbReference>
<name>A0AAE1WFN0_9LAMI</name>
<dbReference type="Proteomes" id="UP001289374">
    <property type="component" value="Unassembled WGS sequence"/>
</dbReference>
<feature type="compositionally biased region" description="Basic and acidic residues" evidence="2">
    <location>
        <begin position="18"/>
        <end position="62"/>
    </location>
</feature>
<dbReference type="AlphaFoldDB" id="A0AAE1WFN0"/>
<evidence type="ECO:0000256" key="1">
    <source>
        <dbReference type="ARBA" id="ARBA00010975"/>
    </source>
</evidence>
<comment type="similarity">
    <text evidence="1">Belongs to the LEA type 1 family.</text>
</comment>
<evidence type="ECO:0000256" key="2">
    <source>
        <dbReference type="SAM" id="MobiDB-lite"/>
    </source>
</evidence>
<reference evidence="3" key="2">
    <citation type="journal article" date="2024" name="Plant">
        <title>Genomic evolution and insights into agronomic trait innovations of Sesamum species.</title>
        <authorList>
            <person name="Miao H."/>
            <person name="Wang L."/>
            <person name="Qu L."/>
            <person name="Liu H."/>
            <person name="Sun Y."/>
            <person name="Le M."/>
            <person name="Wang Q."/>
            <person name="Wei S."/>
            <person name="Zheng Y."/>
            <person name="Lin W."/>
            <person name="Duan Y."/>
            <person name="Cao H."/>
            <person name="Xiong S."/>
            <person name="Wang X."/>
            <person name="Wei L."/>
            <person name="Li C."/>
            <person name="Ma Q."/>
            <person name="Ju M."/>
            <person name="Zhao R."/>
            <person name="Li G."/>
            <person name="Mu C."/>
            <person name="Tian Q."/>
            <person name="Mei H."/>
            <person name="Zhang T."/>
            <person name="Gao T."/>
            <person name="Zhang H."/>
        </authorList>
    </citation>
    <scope>NUCLEOTIDE SEQUENCE</scope>
    <source>
        <strain evidence="3">K16</strain>
    </source>
</reference>
<sequence length="160" mass="16894">MQTMKETAANVAAAAKSGMEKTRATVQEKMERMTADSPQEKEMATATKEDRFHNADLNKQDAFEQNAAAKEADGSYSYSTTGDVGQPTGGHQMSALPGHGSGEPAGQVVEEPSSPILLGGPPALGGRPPRITPLWGLEPIRVMAPVVLIVAEEIKKIALI</sequence>
<dbReference type="Pfam" id="PF03760">
    <property type="entry name" value="LEA_1"/>
    <property type="match status" value="1"/>
</dbReference>